<evidence type="ECO:0008006" key="4">
    <source>
        <dbReference type="Google" id="ProtNLM"/>
    </source>
</evidence>
<protein>
    <recommendedName>
        <fullName evidence="4">Secreted protein</fullName>
    </recommendedName>
</protein>
<reference evidence="2 3" key="1">
    <citation type="submission" date="2014-04" db="EMBL/GenBank/DDBJ databases">
        <authorList>
            <consortium name="DOE Joint Genome Institute"/>
            <person name="Kuo A."/>
            <person name="Ruytinx J."/>
            <person name="Rineau F."/>
            <person name="Colpaert J."/>
            <person name="Kohler A."/>
            <person name="Nagy L.G."/>
            <person name="Floudas D."/>
            <person name="Copeland A."/>
            <person name="Barry K.W."/>
            <person name="Cichocki N."/>
            <person name="Veneault-Fourrey C."/>
            <person name="LaButti K."/>
            <person name="Lindquist E.A."/>
            <person name="Lipzen A."/>
            <person name="Lundell T."/>
            <person name="Morin E."/>
            <person name="Murat C."/>
            <person name="Sun H."/>
            <person name="Tunlid A."/>
            <person name="Henrissat B."/>
            <person name="Grigoriev I.V."/>
            <person name="Hibbett D.S."/>
            <person name="Martin F."/>
            <person name="Nordberg H.P."/>
            <person name="Cantor M.N."/>
            <person name="Hua S.X."/>
        </authorList>
    </citation>
    <scope>NUCLEOTIDE SEQUENCE [LARGE SCALE GENOMIC DNA]</scope>
    <source>
        <strain evidence="2 3">UH-Slu-Lm8-n1</strain>
    </source>
</reference>
<evidence type="ECO:0000256" key="1">
    <source>
        <dbReference type="SAM" id="SignalP"/>
    </source>
</evidence>
<organism evidence="2 3">
    <name type="scientific">Suillus luteus UH-Slu-Lm8-n1</name>
    <dbReference type="NCBI Taxonomy" id="930992"/>
    <lineage>
        <taxon>Eukaryota</taxon>
        <taxon>Fungi</taxon>
        <taxon>Dikarya</taxon>
        <taxon>Basidiomycota</taxon>
        <taxon>Agaricomycotina</taxon>
        <taxon>Agaricomycetes</taxon>
        <taxon>Agaricomycetidae</taxon>
        <taxon>Boletales</taxon>
        <taxon>Suillineae</taxon>
        <taxon>Suillaceae</taxon>
        <taxon>Suillus</taxon>
    </lineage>
</organism>
<sequence>MSLLVLFRWSSLAATLANSASTCLLVVVTSTVCSDLISNFIKGMNHIYRWFCRCDLMLWWTHHKQASGFEAKELQGAVLRVETNFRADSECSFLHMD</sequence>
<keyword evidence="1" id="KW-0732">Signal</keyword>
<reference evidence="3" key="2">
    <citation type="submission" date="2015-01" db="EMBL/GenBank/DDBJ databases">
        <title>Evolutionary Origins and Diversification of the Mycorrhizal Mutualists.</title>
        <authorList>
            <consortium name="DOE Joint Genome Institute"/>
            <consortium name="Mycorrhizal Genomics Consortium"/>
            <person name="Kohler A."/>
            <person name="Kuo A."/>
            <person name="Nagy L.G."/>
            <person name="Floudas D."/>
            <person name="Copeland A."/>
            <person name="Barry K.W."/>
            <person name="Cichocki N."/>
            <person name="Veneault-Fourrey C."/>
            <person name="LaButti K."/>
            <person name="Lindquist E.A."/>
            <person name="Lipzen A."/>
            <person name="Lundell T."/>
            <person name="Morin E."/>
            <person name="Murat C."/>
            <person name="Riley R."/>
            <person name="Ohm R."/>
            <person name="Sun H."/>
            <person name="Tunlid A."/>
            <person name="Henrissat B."/>
            <person name="Grigoriev I.V."/>
            <person name="Hibbett D.S."/>
            <person name="Martin F."/>
        </authorList>
    </citation>
    <scope>NUCLEOTIDE SEQUENCE [LARGE SCALE GENOMIC DNA]</scope>
    <source>
        <strain evidence="3">UH-Slu-Lm8-n1</strain>
    </source>
</reference>
<feature type="chain" id="PRO_5002223984" description="Secreted protein" evidence="1">
    <location>
        <begin position="20"/>
        <end position="97"/>
    </location>
</feature>
<evidence type="ECO:0000313" key="2">
    <source>
        <dbReference type="EMBL" id="KIK35144.1"/>
    </source>
</evidence>
<proteinExistence type="predicted"/>
<keyword evidence="3" id="KW-1185">Reference proteome</keyword>
<dbReference type="HOGENOM" id="CLU_2348100_0_0_1"/>
<dbReference type="AlphaFoldDB" id="A0A0D0AAL5"/>
<gene>
    <name evidence="2" type="ORF">CY34DRAFT_812374</name>
</gene>
<dbReference type="Proteomes" id="UP000054485">
    <property type="component" value="Unassembled WGS sequence"/>
</dbReference>
<accession>A0A0D0AAL5</accession>
<name>A0A0D0AAL5_9AGAM</name>
<evidence type="ECO:0000313" key="3">
    <source>
        <dbReference type="Proteomes" id="UP000054485"/>
    </source>
</evidence>
<dbReference type="EMBL" id="KN835657">
    <property type="protein sequence ID" value="KIK35144.1"/>
    <property type="molecule type" value="Genomic_DNA"/>
</dbReference>
<dbReference type="InParanoid" id="A0A0D0AAL5"/>
<feature type="signal peptide" evidence="1">
    <location>
        <begin position="1"/>
        <end position="19"/>
    </location>
</feature>